<comment type="similarity">
    <text evidence="2">Belongs to the sideroflexin family.</text>
</comment>
<feature type="transmembrane region" description="Helical" evidence="10">
    <location>
        <begin position="28"/>
        <end position="49"/>
    </location>
</feature>
<keyword evidence="3" id="KW-0813">Transport</keyword>
<evidence type="ECO:0000256" key="10">
    <source>
        <dbReference type="SAM" id="Phobius"/>
    </source>
</evidence>
<reference evidence="11" key="2">
    <citation type="journal article" date="2015" name="Fish Shellfish Immunol.">
        <title>Early steps in the European eel (Anguilla anguilla)-Vibrio vulnificus interaction in the gills: Role of the RtxA13 toxin.</title>
        <authorList>
            <person name="Callol A."/>
            <person name="Pajuelo D."/>
            <person name="Ebbesson L."/>
            <person name="Teles M."/>
            <person name="MacKenzie S."/>
            <person name="Amaro C."/>
        </authorList>
    </citation>
    <scope>NUCLEOTIDE SEQUENCE</scope>
</reference>
<keyword evidence="4 10" id="KW-0812">Transmembrane</keyword>
<evidence type="ECO:0000256" key="7">
    <source>
        <dbReference type="ARBA" id="ARBA00023128"/>
    </source>
</evidence>
<evidence type="ECO:0000256" key="3">
    <source>
        <dbReference type="ARBA" id="ARBA00022448"/>
    </source>
</evidence>
<dbReference type="GO" id="GO:0006865">
    <property type="term" value="P:amino acid transport"/>
    <property type="evidence" value="ECO:0007669"/>
    <property type="project" value="UniProtKB-KW"/>
</dbReference>
<evidence type="ECO:0000256" key="5">
    <source>
        <dbReference type="ARBA" id="ARBA00022970"/>
    </source>
</evidence>
<protein>
    <submittedName>
        <fullName evidence="11">Uncharacterized protein</fullName>
    </submittedName>
</protein>
<evidence type="ECO:0000256" key="6">
    <source>
        <dbReference type="ARBA" id="ARBA00022989"/>
    </source>
</evidence>
<evidence type="ECO:0000256" key="4">
    <source>
        <dbReference type="ARBA" id="ARBA00022692"/>
    </source>
</evidence>
<evidence type="ECO:0000256" key="1">
    <source>
        <dbReference type="ARBA" id="ARBA00004225"/>
    </source>
</evidence>
<dbReference type="AlphaFoldDB" id="A0A0E9QDN2"/>
<organism evidence="11">
    <name type="scientific">Anguilla anguilla</name>
    <name type="common">European freshwater eel</name>
    <name type="synonym">Muraena anguilla</name>
    <dbReference type="NCBI Taxonomy" id="7936"/>
    <lineage>
        <taxon>Eukaryota</taxon>
        <taxon>Metazoa</taxon>
        <taxon>Chordata</taxon>
        <taxon>Craniata</taxon>
        <taxon>Vertebrata</taxon>
        <taxon>Euteleostomi</taxon>
        <taxon>Actinopterygii</taxon>
        <taxon>Neopterygii</taxon>
        <taxon>Teleostei</taxon>
        <taxon>Anguilliformes</taxon>
        <taxon>Anguillidae</taxon>
        <taxon>Anguilla</taxon>
    </lineage>
</organism>
<dbReference type="EMBL" id="GBXM01094142">
    <property type="protein sequence ID" value="JAH14435.1"/>
    <property type="molecule type" value="Transcribed_RNA"/>
</dbReference>
<proteinExistence type="inferred from homology"/>
<accession>A0A0E9QDN2</accession>
<evidence type="ECO:0000256" key="8">
    <source>
        <dbReference type="ARBA" id="ARBA00023136"/>
    </source>
</evidence>
<reference evidence="11" key="1">
    <citation type="submission" date="2014-11" db="EMBL/GenBank/DDBJ databases">
        <authorList>
            <person name="Amaro Gonzalez C."/>
        </authorList>
    </citation>
    <scope>NUCLEOTIDE SEQUENCE</scope>
</reference>
<dbReference type="InterPro" id="IPR004686">
    <property type="entry name" value="Mtc"/>
</dbReference>
<evidence type="ECO:0000256" key="2">
    <source>
        <dbReference type="ARBA" id="ARBA00005974"/>
    </source>
</evidence>
<dbReference type="Pfam" id="PF03820">
    <property type="entry name" value="SFXNs"/>
    <property type="match status" value="1"/>
</dbReference>
<keyword evidence="8 10" id="KW-0472">Membrane</keyword>
<evidence type="ECO:0000256" key="9">
    <source>
        <dbReference type="SAM" id="MobiDB-lite"/>
    </source>
</evidence>
<keyword evidence="6 10" id="KW-1133">Transmembrane helix</keyword>
<sequence length="98" mass="10161">MASGYSTPAGTVLESHSKAGSKAVNETALSRAAMMGTTVALPSLLMVLLKRTSFGQRHSLLVGTSSAHQRCPGPGFDGSPVLQSLSTAVYDSKRRPGK</sequence>
<name>A0A0E9QDN2_ANGAN</name>
<keyword evidence="5" id="KW-0029">Amino-acid transport</keyword>
<feature type="region of interest" description="Disordered" evidence="9">
    <location>
        <begin position="1"/>
        <end position="22"/>
    </location>
</feature>
<dbReference type="GO" id="GO:0031966">
    <property type="term" value="C:mitochondrial membrane"/>
    <property type="evidence" value="ECO:0007669"/>
    <property type="project" value="UniProtKB-SubCell"/>
</dbReference>
<evidence type="ECO:0000313" key="11">
    <source>
        <dbReference type="EMBL" id="JAH14435.1"/>
    </source>
</evidence>
<comment type="subcellular location">
    <subcellularLocation>
        <location evidence="1">Mitochondrion membrane</location>
        <topology evidence="1">Multi-pass membrane protein</topology>
    </subcellularLocation>
</comment>
<keyword evidence="7" id="KW-0496">Mitochondrion</keyword>
<dbReference type="GO" id="GO:0015075">
    <property type="term" value="F:monoatomic ion transmembrane transporter activity"/>
    <property type="evidence" value="ECO:0007669"/>
    <property type="project" value="InterPro"/>
</dbReference>